<evidence type="ECO:0000313" key="3">
    <source>
        <dbReference type="EMBL" id="GLY74164.1"/>
    </source>
</evidence>
<dbReference type="InterPro" id="IPR036852">
    <property type="entry name" value="Peptidase_S8/S53_dom_sf"/>
</dbReference>
<dbReference type="SUPFAM" id="SSF52743">
    <property type="entry name" value="Subtilisin-like"/>
    <property type="match status" value="1"/>
</dbReference>
<dbReference type="Proteomes" id="UP001165135">
    <property type="component" value="Unassembled WGS sequence"/>
</dbReference>
<protein>
    <recommendedName>
        <fullName evidence="2">Peptidase S53 domain-containing protein</fullName>
    </recommendedName>
</protein>
<dbReference type="Gene3D" id="3.40.50.200">
    <property type="entry name" value="Peptidase S8/S53 domain"/>
    <property type="match status" value="1"/>
</dbReference>
<reference evidence="3" key="1">
    <citation type="submission" date="2023-03" db="EMBL/GenBank/DDBJ databases">
        <title>Actinoallomurus iriomotensis NBRC 103681.</title>
        <authorList>
            <person name="Ichikawa N."/>
            <person name="Sato H."/>
            <person name="Tonouchi N."/>
        </authorList>
    </citation>
    <scope>NUCLEOTIDE SEQUENCE</scope>
    <source>
        <strain evidence="3">NBRC 103681</strain>
    </source>
</reference>
<dbReference type="GO" id="GO:0004252">
    <property type="term" value="F:serine-type endopeptidase activity"/>
    <property type="evidence" value="ECO:0007669"/>
    <property type="project" value="InterPro"/>
</dbReference>
<evidence type="ECO:0000259" key="2">
    <source>
        <dbReference type="PROSITE" id="PS51695"/>
    </source>
</evidence>
<dbReference type="InterPro" id="IPR030400">
    <property type="entry name" value="Sedolisin_dom"/>
</dbReference>
<dbReference type="PANTHER" id="PTHR14218">
    <property type="entry name" value="PROTEASE S8 TRIPEPTIDYL PEPTIDASE I CLN2"/>
    <property type="match status" value="1"/>
</dbReference>
<keyword evidence="1" id="KW-0732">Signal</keyword>
<gene>
    <name evidence="3" type="ORF">Airi01_024310</name>
</gene>
<organism evidence="3 4">
    <name type="scientific">Actinoallomurus iriomotensis</name>
    <dbReference type="NCBI Taxonomy" id="478107"/>
    <lineage>
        <taxon>Bacteria</taxon>
        <taxon>Bacillati</taxon>
        <taxon>Actinomycetota</taxon>
        <taxon>Actinomycetes</taxon>
        <taxon>Streptosporangiales</taxon>
        <taxon>Thermomonosporaceae</taxon>
        <taxon>Actinoallomurus</taxon>
    </lineage>
</organism>
<feature type="domain" description="Peptidase S53" evidence="2">
    <location>
        <begin position="76"/>
        <end position="424"/>
    </location>
</feature>
<dbReference type="GO" id="GO:0008240">
    <property type="term" value="F:tripeptidyl-peptidase activity"/>
    <property type="evidence" value="ECO:0007669"/>
    <property type="project" value="TreeGrafter"/>
</dbReference>
<feature type="signal peptide" evidence="1">
    <location>
        <begin position="1"/>
        <end position="24"/>
    </location>
</feature>
<dbReference type="InterPro" id="IPR050819">
    <property type="entry name" value="Tripeptidyl-peptidase_I"/>
</dbReference>
<dbReference type="RefSeq" id="WP_285619862.1">
    <property type="nucleotide sequence ID" value="NZ_BSTJ01000002.1"/>
</dbReference>
<dbReference type="AlphaFoldDB" id="A0A9W6RE45"/>
<accession>A0A9W6RE45</accession>
<dbReference type="Pfam" id="PF00082">
    <property type="entry name" value="Peptidase_S8"/>
    <property type="match status" value="1"/>
</dbReference>
<feature type="chain" id="PRO_5040854939" description="Peptidase S53 domain-containing protein" evidence="1">
    <location>
        <begin position="25"/>
        <end position="424"/>
    </location>
</feature>
<comment type="caution">
    <text evidence="3">The sequence shown here is derived from an EMBL/GenBank/DDBJ whole genome shotgun (WGS) entry which is preliminary data.</text>
</comment>
<name>A0A9W6RE45_9ACTN</name>
<evidence type="ECO:0000313" key="4">
    <source>
        <dbReference type="Proteomes" id="UP001165135"/>
    </source>
</evidence>
<dbReference type="InterPro" id="IPR000209">
    <property type="entry name" value="Peptidase_S8/S53_dom"/>
</dbReference>
<dbReference type="CDD" id="cd04056">
    <property type="entry name" value="Peptidases_S53"/>
    <property type="match status" value="1"/>
</dbReference>
<sequence length="424" mass="43408">MRTSTWLAGVAAATLIGTAVPASAETPPPTPSSGTASRLATIQTEMAGAPAGRMRPLWQPATTTGVTPRTIGVPGGYDPDVLRAHLRLSGTGKGQTVAIVVAFDVSAAVTKAVTSYSEWYGLKPPCSETVTSGCFPLKVVAPNGTAPIDADTALPARSFQVEADLDVEMVHAVAPDAAITVVEGYDNSTEAMMAALDHAVSLHPAVINNSYGMDEFEGERDLDGRCTATGVLCVFASGDAGNPGLWPAAAPDVLAVGGTTLDMDSAGKVRSEVAWQGSGGGISPFEPRPAYQRAAVPNGTGRGVPDVSFDADPQSGFAVYVVIDVSPFPIYYDDWAMIGGTSAGAPIWSAIAAVADQQRAAHREPPLTAGQVHAAVYAGKAKQPADIIAGANGLCDTCFAGPGYDLVTGKGSPRAGIDTYLARH</sequence>
<dbReference type="PANTHER" id="PTHR14218:SF15">
    <property type="entry name" value="TRIPEPTIDYL-PEPTIDASE 1"/>
    <property type="match status" value="1"/>
</dbReference>
<dbReference type="GO" id="GO:0006508">
    <property type="term" value="P:proteolysis"/>
    <property type="evidence" value="ECO:0007669"/>
    <property type="project" value="InterPro"/>
</dbReference>
<proteinExistence type="predicted"/>
<dbReference type="EMBL" id="BSTJ01000002">
    <property type="protein sequence ID" value="GLY74164.1"/>
    <property type="molecule type" value="Genomic_DNA"/>
</dbReference>
<evidence type="ECO:0000256" key="1">
    <source>
        <dbReference type="SAM" id="SignalP"/>
    </source>
</evidence>
<dbReference type="PROSITE" id="PS51695">
    <property type="entry name" value="SEDOLISIN"/>
    <property type="match status" value="1"/>
</dbReference>